<feature type="non-terminal residue" evidence="12">
    <location>
        <position position="1"/>
    </location>
</feature>
<dbReference type="GO" id="GO:0003887">
    <property type="term" value="F:DNA-directed DNA polymerase activity"/>
    <property type="evidence" value="ECO:0007669"/>
    <property type="project" value="UniProtKB-KW"/>
</dbReference>
<dbReference type="Proteomes" id="UP000053477">
    <property type="component" value="Unassembled WGS sequence"/>
</dbReference>
<evidence type="ECO:0000313" key="13">
    <source>
        <dbReference type="Proteomes" id="UP000053477"/>
    </source>
</evidence>
<accession>A0A0H2QWM6</accession>
<dbReference type="Pfam" id="PF13976">
    <property type="entry name" value="gag_pre-integrs"/>
    <property type="match status" value="1"/>
</dbReference>
<evidence type="ECO:0000256" key="3">
    <source>
        <dbReference type="ARBA" id="ARBA00022723"/>
    </source>
</evidence>
<keyword evidence="5" id="KW-0378">Hydrolase</keyword>
<dbReference type="AlphaFoldDB" id="A0A0H2QWM6"/>
<protein>
    <recommendedName>
        <fullName evidence="11">GAG-pre-integrase domain-containing protein</fullName>
    </recommendedName>
</protein>
<evidence type="ECO:0000259" key="11">
    <source>
        <dbReference type="Pfam" id="PF13976"/>
    </source>
</evidence>
<evidence type="ECO:0000256" key="10">
    <source>
        <dbReference type="ARBA" id="ARBA00023172"/>
    </source>
</evidence>
<gene>
    <name evidence="12" type="ORF">SCHPADRAFT_793923</name>
</gene>
<keyword evidence="1" id="KW-0548">Nucleotidyltransferase</keyword>
<dbReference type="GO" id="GO:0004519">
    <property type="term" value="F:endonuclease activity"/>
    <property type="evidence" value="ECO:0007669"/>
    <property type="project" value="UniProtKB-KW"/>
</dbReference>
<keyword evidence="10" id="KW-0233">DNA recombination</keyword>
<evidence type="ECO:0000256" key="2">
    <source>
        <dbReference type="ARBA" id="ARBA00022722"/>
    </source>
</evidence>
<organism evidence="12 13">
    <name type="scientific">Schizopora paradoxa</name>
    <dbReference type="NCBI Taxonomy" id="27342"/>
    <lineage>
        <taxon>Eukaryota</taxon>
        <taxon>Fungi</taxon>
        <taxon>Dikarya</taxon>
        <taxon>Basidiomycota</taxon>
        <taxon>Agaricomycotina</taxon>
        <taxon>Agaricomycetes</taxon>
        <taxon>Hymenochaetales</taxon>
        <taxon>Schizoporaceae</taxon>
        <taxon>Schizopora</taxon>
    </lineage>
</organism>
<dbReference type="InterPro" id="IPR025724">
    <property type="entry name" value="GAG-pre-integrase_dom"/>
</dbReference>
<dbReference type="PANTHER" id="PTHR42648">
    <property type="entry name" value="TRANSPOSASE, PUTATIVE-RELATED"/>
    <property type="match status" value="1"/>
</dbReference>
<evidence type="ECO:0000256" key="1">
    <source>
        <dbReference type="ARBA" id="ARBA00022695"/>
    </source>
</evidence>
<keyword evidence="9" id="KW-0808">Transferase</keyword>
<keyword evidence="7" id="KW-0229">DNA integration</keyword>
<evidence type="ECO:0000256" key="6">
    <source>
        <dbReference type="ARBA" id="ARBA00022842"/>
    </source>
</evidence>
<feature type="domain" description="GAG-pre-integrase" evidence="11">
    <location>
        <begin position="7"/>
        <end position="48"/>
    </location>
</feature>
<evidence type="ECO:0000313" key="12">
    <source>
        <dbReference type="EMBL" id="KLO03975.1"/>
    </source>
</evidence>
<keyword evidence="3" id="KW-0479">Metal-binding</keyword>
<keyword evidence="2" id="KW-0540">Nuclease</keyword>
<dbReference type="InterPro" id="IPR039537">
    <property type="entry name" value="Retrotran_Ty1/copia-like"/>
</dbReference>
<keyword evidence="6" id="KW-0460">Magnesium</keyword>
<reference evidence="12 13" key="1">
    <citation type="submission" date="2015-04" db="EMBL/GenBank/DDBJ databases">
        <title>Complete genome sequence of Schizopora paradoxa KUC8140, a cosmopolitan wood degrader in East Asia.</title>
        <authorList>
            <consortium name="DOE Joint Genome Institute"/>
            <person name="Min B."/>
            <person name="Park H."/>
            <person name="Jang Y."/>
            <person name="Kim J.-J."/>
            <person name="Kim K.H."/>
            <person name="Pangilinan J."/>
            <person name="Lipzen A."/>
            <person name="Riley R."/>
            <person name="Grigoriev I.V."/>
            <person name="Spatafora J.W."/>
            <person name="Choi I.-G."/>
        </authorList>
    </citation>
    <scope>NUCLEOTIDE SEQUENCE [LARGE SCALE GENOMIC DNA]</scope>
    <source>
        <strain evidence="12 13">KUC8140</strain>
    </source>
</reference>
<evidence type="ECO:0000256" key="5">
    <source>
        <dbReference type="ARBA" id="ARBA00022801"/>
    </source>
</evidence>
<dbReference type="InParanoid" id="A0A0H2QWM6"/>
<sequence length="95" mass="10599">ISVGELHRRLGHISPAAAAKLVRDGFVTGLVLSNQPAPTFCETCVFAKKTRKPIGKVARRDRATEFAERVHTDLCGPFPVESLGKRRYYILYIDD</sequence>
<keyword evidence="4" id="KW-0255">Endonuclease</keyword>
<dbReference type="GO" id="GO:0016787">
    <property type="term" value="F:hydrolase activity"/>
    <property type="evidence" value="ECO:0007669"/>
    <property type="project" value="UniProtKB-KW"/>
</dbReference>
<name>A0A0H2QWM6_9AGAM</name>
<dbReference type="GO" id="GO:0006310">
    <property type="term" value="P:DNA recombination"/>
    <property type="evidence" value="ECO:0007669"/>
    <property type="project" value="UniProtKB-KW"/>
</dbReference>
<dbReference type="EMBL" id="KQ086829">
    <property type="protein sequence ID" value="KLO03975.1"/>
    <property type="molecule type" value="Genomic_DNA"/>
</dbReference>
<dbReference type="PANTHER" id="PTHR42648:SF11">
    <property type="entry name" value="TRANSPOSON TY4-P GAG-POL POLYPROTEIN"/>
    <property type="match status" value="1"/>
</dbReference>
<dbReference type="OrthoDB" id="7691805at2759"/>
<keyword evidence="8" id="KW-0695">RNA-directed DNA polymerase</keyword>
<keyword evidence="9" id="KW-0239">DNA-directed DNA polymerase</keyword>
<feature type="non-terminal residue" evidence="12">
    <location>
        <position position="95"/>
    </location>
</feature>
<keyword evidence="13" id="KW-1185">Reference proteome</keyword>
<dbReference type="GO" id="GO:0046872">
    <property type="term" value="F:metal ion binding"/>
    <property type="evidence" value="ECO:0007669"/>
    <property type="project" value="UniProtKB-KW"/>
</dbReference>
<evidence type="ECO:0000256" key="9">
    <source>
        <dbReference type="ARBA" id="ARBA00022932"/>
    </source>
</evidence>
<dbReference type="GO" id="GO:0003964">
    <property type="term" value="F:RNA-directed DNA polymerase activity"/>
    <property type="evidence" value="ECO:0007669"/>
    <property type="project" value="UniProtKB-KW"/>
</dbReference>
<evidence type="ECO:0000256" key="7">
    <source>
        <dbReference type="ARBA" id="ARBA00022908"/>
    </source>
</evidence>
<evidence type="ECO:0000256" key="8">
    <source>
        <dbReference type="ARBA" id="ARBA00022918"/>
    </source>
</evidence>
<evidence type="ECO:0000256" key="4">
    <source>
        <dbReference type="ARBA" id="ARBA00022759"/>
    </source>
</evidence>
<proteinExistence type="predicted"/>
<dbReference type="GO" id="GO:0015074">
    <property type="term" value="P:DNA integration"/>
    <property type="evidence" value="ECO:0007669"/>
    <property type="project" value="UniProtKB-KW"/>
</dbReference>
<dbReference type="STRING" id="27342.A0A0H2QWM6"/>